<proteinExistence type="predicted"/>
<comment type="caution">
    <text evidence="1">The sequence shown here is derived from an EMBL/GenBank/DDBJ whole genome shotgun (WGS) entry which is preliminary data.</text>
</comment>
<dbReference type="EMBL" id="FRBP01000001">
    <property type="protein sequence ID" value="SHK93583.1"/>
    <property type="molecule type" value="Genomic_DNA"/>
</dbReference>
<evidence type="ECO:0008006" key="3">
    <source>
        <dbReference type="Google" id="ProtNLM"/>
    </source>
</evidence>
<dbReference type="RefSeq" id="WP_073382002.1">
    <property type="nucleotide sequence ID" value="NZ_FRBP01000001.1"/>
</dbReference>
<evidence type="ECO:0000313" key="2">
    <source>
        <dbReference type="Proteomes" id="UP000184012"/>
    </source>
</evidence>
<gene>
    <name evidence="1" type="ORF">SAMN04515649_101309</name>
</gene>
<dbReference type="Proteomes" id="UP000184012">
    <property type="component" value="Unassembled WGS sequence"/>
</dbReference>
<name>A0AB74EUB1_9FIRM</name>
<organism evidence="1 2">
    <name type="scientific">Eubacterium callanderi</name>
    <dbReference type="NCBI Taxonomy" id="53442"/>
    <lineage>
        <taxon>Bacteria</taxon>
        <taxon>Bacillati</taxon>
        <taxon>Bacillota</taxon>
        <taxon>Clostridia</taxon>
        <taxon>Eubacteriales</taxon>
        <taxon>Eubacteriaceae</taxon>
        <taxon>Eubacterium</taxon>
    </lineage>
</organism>
<accession>A0AB74EUB1</accession>
<reference evidence="1 2" key="1">
    <citation type="submission" date="2016-11" db="EMBL/GenBank/DDBJ databases">
        <authorList>
            <person name="Varghese N."/>
            <person name="Submissions S."/>
        </authorList>
    </citation>
    <scope>NUCLEOTIDE SEQUENCE [LARGE SCALE GENOMIC DNA]</scope>
    <source>
        <strain evidence="1 2">FD</strain>
    </source>
</reference>
<dbReference type="AlphaFoldDB" id="A0AB74EUB1"/>
<protein>
    <recommendedName>
        <fullName evidence="3">Phage protein</fullName>
    </recommendedName>
</protein>
<evidence type="ECO:0000313" key="1">
    <source>
        <dbReference type="EMBL" id="SHK93583.1"/>
    </source>
</evidence>
<sequence length="120" mass="14482">MFKLEDISEKVFDALMYLQHPDKQVVFESWYRQDIDLTHIVFQQIEEKPKCFCDDEIESVEHIVSVDVFGKDCGEVHKMKVDAIKHMRNAGFVWTGTGYEYLREIDYYHQELKFYYLEEL</sequence>